<dbReference type="PROSITE" id="PS01128">
    <property type="entry name" value="SHIKIMATE_KINASE"/>
    <property type="match status" value="1"/>
</dbReference>
<sequence>MPDSLPLGAVPAAVTVVAIGGNALLRGGPGATMAEQFDAARTPAAPLAELAAGGRRLLVTHGNGPQVGFIQRRSELAAALAPELPRLDLDMCVADSQGSLGHILATALGARLRARGLGDRVAALLTHTVVDPADPAFAHPTKPIGSFHTEQEARELAARHGWSVAEDAGRGWRRVVPSPAPRRVVEEAALTALLDRDQIVVAGGGGGIPVVEEPGGGYRGIEAVIDKDATSALLAARLGAELLVITTGVGRVALDHGLPTERPVGLLTAAEARLHLDQGQFPPGSMGPKIEAALAFLRTSGPRARVLITSPVALPEALAGAGGTWIHPGPAAPATGAPAPAPPPPPDIPAPERVTGPVPTAAQGDPR</sequence>
<feature type="region of interest" description="Disordered" evidence="6">
    <location>
        <begin position="325"/>
        <end position="367"/>
    </location>
</feature>
<keyword evidence="9" id="KW-1185">Reference proteome</keyword>
<dbReference type="RefSeq" id="WP_188335783.1">
    <property type="nucleotide sequence ID" value="NZ_CP061281.1"/>
</dbReference>
<evidence type="ECO:0000259" key="7">
    <source>
        <dbReference type="Pfam" id="PF00696"/>
    </source>
</evidence>
<evidence type="ECO:0000256" key="6">
    <source>
        <dbReference type="SAM" id="MobiDB-lite"/>
    </source>
</evidence>
<organism evidence="8 9">
    <name type="scientific">Streptomyces xanthii</name>
    <dbReference type="NCBI Taxonomy" id="2768069"/>
    <lineage>
        <taxon>Bacteria</taxon>
        <taxon>Bacillati</taxon>
        <taxon>Actinomycetota</taxon>
        <taxon>Actinomycetes</taxon>
        <taxon>Kitasatosporales</taxon>
        <taxon>Streptomycetaceae</taxon>
        <taxon>Streptomyces</taxon>
    </lineage>
</organism>
<dbReference type="InterPro" id="IPR036393">
    <property type="entry name" value="AceGlu_kinase-like_sf"/>
</dbReference>
<dbReference type="Gene3D" id="3.40.1160.10">
    <property type="entry name" value="Acetylglutamate kinase-like"/>
    <property type="match status" value="1"/>
</dbReference>
<keyword evidence="2" id="KW-0808">Transferase</keyword>
<gene>
    <name evidence="8" type="ORF">IAG42_04910</name>
</gene>
<dbReference type="GO" id="GO:0005524">
    <property type="term" value="F:ATP binding"/>
    <property type="evidence" value="ECO:0007669"/>
    <property type="project" value="UniProtKB-KW"/>
</dbReference>
<keyword evidence="3" id="KW-0547">Nucleotide-binding</keyword>
<evidence type="ECO:0000256" key="1">
    <source>
        <dbReference type="ARBA" id="ARBA00011066"/>
    </source>
</evidence>
<dbReference type="PANTHER" id="PTHR30409:SF1">
    <property type="entry name" value="CARBAMATE KINASE-RELATED"/>
    <property type="match status" value="1"/>
</dbReference>
<keyword evidence="4 8" id="KW-0418">Kinase</keyword>
<protein>
    <submittedName>
        <fullName evidence="8">Carbamate kinase</fullName>
    </submittedName>
</protein>
<dbReference type="KEGG" id="sxn:IAG42_04910"/>
<feature type="compositionally biased region" description="Pro residues" evidence="6">
    <location>
        <begin position="339"/>
        <end position="349"/>
    </location>
</feature>
<dbReference type="Pfam" id="PF00696">
    <property type="entry name" value="AA_kinase"/>
    <property type="match status" value="1"/>
</dbReference>
<name>A0A7H1B2S3_9ACTN</name>
<dbReference type="GO" id="GO:0005829">
    <property type="term" value="C:cytosol"/>
    <property type="evidence" value="ECO:0007669"/>
    <property type="project" value="TreeGrafter"/>
</dbReference>
<evidence type="ECO:0000256" key="3">
    <source>
        <dbReference type="ARBA" id="ARBA00022741"/>
    </source>
</evidence>
<dbReference type="AlphaFoldDB" id="A0A7H1B2S3"/>
<dbReference type="InterPro" id="IPR023000">
    <property type="entry name" value="Shikimate_kinase_CS"/>
</dbReference>
<reference evidence="8 9" key="1">
    <citation type="submission" date="2020-09" db="EMBL/GenBank/DDBJ databases">
        <title>A novel species.</title>
        <authorList>
            <person name="Gao J."/>
        </authorList>
    </citation>
    <scope>NUCLEOTIDE SEQUENCE [LARGE SCALE GENOMIC DNA]</scope>
    <source>
        <strain evidence="8 9">CRXT-Y-14</strain>
    </source>
</reference>
<evidence type="ECO:0000313" key="8">
    <source>
        <dbReference type="EMBL" id="QNS03028.1"/>
    </source>
</evidence>
<evidence type="ECO:0000313" key="9">
    <source>
        <dbReference type="Proteomes" id="UP000516428"/>
    </source>
</evidence>
<feature type="compositionally biased region" description="Low complexity" evidence="6">
    <location>
        <begin position="328"/>
        <end position="338"/>
    </location>
</feature>
<dbReference type="CDD" id="cd04235">
    <property type="entry name" value="AAK_CK"/>
    <property type="match status" value="1"/>
</dbReference>
<accession>A0A7H1B2S3</accession>
<evidence type="ECO:0000256" key="4">
    <source>
        <dbReference type="ARBA" id="ARBA00022777"/>
    </source>
</evidence>
<dbReference type="InterPro" id="IPR003964">
    <property type="entry name" value="Carb_kinase"/>
</dbReference>
<feature type="domain" description="Aspartate/glutamate/uridylate kinase" evidence="7">
    <location>
        <begin position="14"/>
        <end position="306"/>
    </location>
</feature>
<dbReference type="NCBIfam" id="NF009007">
    <property type="entry name" value="PRK12352.1"/>
    <property type="match status" value="1"/>
</dbReference>
<proteinExistence type="inferred from homology"/>
<dbReference type="EMBL" id="CP061281">
    <property type="protein sequence ID" value="QNS03028.1"/>
    <property type="molecule type" value="Genomic_DNA"/>
</dbReference>
<dbReference type="GO" id="GO:0019546">
    <property type="term" value="P:L-arginine deiminase pathway"/>
    <property type="evidence" value="ECO:0007669"/>
    <property type="project" value="TreeGrafter"/>
</dbReference>
<dbReference type="Proteomes" id="UP000516428">
    <property type="component" value="Chromosome"/>
</dbReference>
<dbReference type="PANTHER" id="PTHR30409">
    <property type="entry name" value="CARBAMATE KINASE"/>
    <property type="match status" value="1"/>
</dbReference>
<dbReference type="PRINTS" id="PR01469">
    <property type="entry name" value="CARBMTKINASE"/>
</dbReference>
<comment type="similarity">
    <text evidence="1">Belongs to the carbamate kinase family.</text>
</comment>
<dbReference type="GO" id="GO:0008804">
    <property type="term" value="F:carbamate kinase activity"/>
    <property type="evidence" value="ECO:0007669"/>
    <property type="project" value="InterPro"/>
</dbReference>
<evidence type="ECO:0000256" key="2">
    <source>
        <dbReference type="ARBA" id="ARBA00022679"/>
    </source>
</evidence>
<keyword evidence="5" id="KW-0067">ATP-binding</keyword>
<dbReference type="InterPro" id="IPR001048">
    <property type="entry name" value="Asp/Glu/Uridylate_kinase"/>
</dbReference>
<dbReference type="SUPFAM" id="SSF53633">
    <property type="entry name" value="Carbamate kinase-like"/>
    <property type="match status" value="1"/>
</dbReference>
<evidence type="ECO:0000256" key="5">
    <source>
        <dbReference type="ARBA" id="ARBA00022840"/>
    </source>
</evidence>